<comment type="similarity">
    <text evidence="1">Belongs to the DSD1 family.</text>
</comment>
<keyword evidence="5" id="KW-1185">Reference proteome</keyword>
<dbReference type="Gene3D" id="3.20.20.10">
    <property type="entry name" value="Alanine racemase"/>
    <property type="match status" value="1"/>
</dbReference>
<dbReference type="InterPro" id="IPR051466">
    <property type="entry name" value="D-amino_acid_metab_enzyme"/>
</dbReference>
<dbReference type="InterPro" id="IPR001608">
    <property type="entry name" value="Ala_racemase_N"/>
</dbReference>
<feature type="domain" description="D-serine dehydratase-like" evidence="3">
    <location>
        <begin position="280"/>
        <end position="366"/>
    </location>
</feature>
<dbReference type="Gene3D" id="2.40.37.20">
    <property type="entry name" value="D-serine dehydratase-like domain"/>
    <property type="match status" value="1"/>
</dbReference>
<evidence type="ECO:0000313" key="4">
    <source>
        <dbReference type="EMBL" id="GHB41583.1"/>
    </source>
</evidence>
<dbReference type="RefSeq" id="WP_244649713.1">
    <property type="nucleotide sequence ID" value="NZ_BMXE01000006.1"/>
</dbReference>
<dbReference type="EMBL" id="BMXE01000006">
    <property type="protein sequence ID" value="GHB41583.1"/>
    <property type="molecule type" value="Genomic_DNA"/>
</dbReference>
<gene>
    <name evidence="4" type="ORF">GCM10007094_33800</name>
</gene>
<reference evidence="5" key="1">
    <citation type="journal article" date="2019" name="Int. J. Syst. Evol. Microbiol.">
        <title>The Global Catalogue of Microorganisms (GCM) 10K type strain sequencing project: providing services to taxonomists for standard genome sequencing and annotation.</title>
        <authorList>
            <consortium name="The Broad Institute Genomics Platform"/>
            <consortium name="The Broad Institute Genome Sequencing Center for Infectious Disease"/>
            <person name="Wu L."/>
            <person name="Ma J."/>
        </authorList>
    </citation>
    <scope>NUCLEOTIDE SEQUENCE [LARGE SCALE GENOMIC DNA]</scope>
    <source>
        <strain evidence="5">KCTC 12861</strain>
    </source>
</reference>
<name>A0ABQ3EMT9_9HYPH</name>
<protein>
    <submittedName>
        <fullName evidence="4">Alanine racemase</fullName>
    </submittedName>
</protein>
<dbReference type="SUPFAM" id="SSF51419">
    <property type="entry name" value="PLP-binding barrel"/>
    <property type="match status" value="1"/>
</dbReference>
<dbReference type="CDD" id="cd06819">
    <property type="entry name" value="PLPDE_III_LS_D-TA"/>
    <property type="match status" value="1"/>
</dbReference>
<evidence type="ECO:0000256" key="2">
    <source>
        <dbReference type="ARBA" id="ARBA00023239"/>
    </source>
</evidence>
<evidence type="ECO:0000259" key="3">
    <source>
        <dbReference type="SMART" id="SM01119"/>
    </source>
</evidence>
<keyword evidence="2" id="KW-0456">Lyase</keyword>
<dbReference type="PANTHER" id="PTHR28004">
    <property type="entry name" value="ZGC:162816-RELATED"/>
    <property type="match status" value="1"/>
</dbReference>
<dbReference type="Pfam" id="PF01168">
    <property type="entry name" value="Ala_racemase_N"/>
    <property type="match status" value="1"/>
</dbReference>
<dbReference type="Pfam" id="PF14031">
    <property type="entry name" value="D-ser_dehydrat"/>
    <property type="match status" value="1"/>
</dbReference>
<dbReference type="PANTHER" id="PTHR28004:SF2">
    <property type="entry name" value="D-SERINE DEHYDRATASE"/>
    <property type="match status" value="1"/>
</dbReference>
<dbReference type="SMART" id="SM01119">
    <property type="entry name" value="D-ser_dehydrat"/>
    <property type="match status" value="1"/>
</dbReference>
<accession>A0ABQ3EMT9</accession>
<proteinExistence type="inferred from homology"/>
<dbReference type="Proteomes" id="UP000637980">
    <property type="component" value="Unassembled WGS sequence"/>
</dbReference>
<dbReference type="InterPro" id="IPR042208">
    <property type="entry name" value="D-ser_dehydrat-like_sf"/>
</dbReference>
<evidence type="ECO:0000256" key="1">
    <source>
        <dbReference type="ARBA" id="ARBA00005323"/>
    </source>
</evidence>
<dbReference type="InterPro" id="IPR029066">
    <property type="entry name" value="PLP-binding_barrel"/>
</dbReference>
<sequence length="383" mass="41654">MTSDFSQYTLGYDIPALPGMRVEEVQTPALIVDLDAFEHNLLKMRDEIARYGVRHRAHCKMHKSADIARLQMEQGNACGVCCQKVSEAEALARAGIKDILVSNEVCDHYKIDRLAQLPKLGARVLVCTDNLANIGDLSRAAVRHGTELEVLVELECGGGRCGVADSVAVLELATAVIAAPKLRFAGIQSYQGAAQHAYDYADRKALMDTAITITKEAVDLLAEDQIPCDIVGGAGTGTYPFEAASGVFNELQCGSYLFMDADYRKVKDKEGQQLPSFDNALFVLTSIMSTDIDGQAVCDAGLKAHSTDSGLPTVFERPDLQALVFSDEHGVLKDAQNTLSINERVKLVPGHCDPTCNLHDWYVGVRDGVVETLWPVTARGKFY</sequence>
<comment type="caution">
    <text evidence="4">The sequence shown here is derived from an EMBL/GenBank/DDBJ whole genome shotgun (WGS) entry which is preliminary data.</text>
</comment>
<evidence type="ECO:0000313" key="5">
    <source>
        <dbReference type="Proteomes" id="UP000637980"/>
    </source>
</evidence>
<organism evidence="4 5">
    <name type="scientific">Pseudovibrio japonicus</name>
    <dbReference type="NCBI Taxonomy" id="366534"/>
    <lineage>
        <taxon>Bacteria</taxon>
        <taxon>Pseudomonadati</taxon>
        <taxon>Pseudomonadota</taxon>
        <taxon>Alphaproteobacteria</taxon>
        <taxon>Hyphomicrobiales</taxon>
        <taxon>Stappiaceae</taxon>
        <taxon>Pseudovibrio</taxon>
    </lineage>
</organism>
<dbReference type="InterPro" id="IPR026956">
    <property type="entry name" value="D-ser_dehydrat-like_dom"/>
</dbReference>